<feature type="compositionally biased region" description="Basic and acidic residues" evidence="2">
    <location>
        <begin position="95"/>
        <end position="104"/>
    </location>
</feature>
<gene>
    <name evidence="3" type="ORF">DWX20_01950</name>
</gene>
<feature type="coiled-coil region" evidence="1">
    <location>
        <begin position="3"/>
        <end position="37"/>
    </location>
</feature>
<proteinExistence type="predicted"/>
<keyword evidence="1" id="KW-0175">Coiled coil</keyword>
<evidence type="ECO:0000256" key="1">
    <source>
        <dbReference type="SAM" id="Coils"/>
    </source>
</evidence>
<protein>
    <submittedName>
        <fullName evidence="3">Uncharacterized protein</fullName>
    </submittedName>
</protein>
<organism evidence="3 4">
    <name type="scientific">Solobacterium moorei</name>
    <dbReference type="NCBI Taxonomy" id="102148"/>
    <lineage>
        <taxon>Bacteria</taxon>
        <taxon>Bacillati</taxon>
        <taxon>Bacillota</taxon>
        <taxon>Erysipelotrichia</taxon>
        <taxon>Erysipelotrichales</taxon>
        <taxon>Erysipelotrichaceae</taxon>
        <taxon>Solobacterium</taxon>
    </lineage>
</organism>
<evidence type="ECO:0000256" key="2">
    <source>
        <dbReference type="SAM" id="MobiDB-lite"/>
    </source>
</evidence>
<sequence length="125" mass="14671">MSLEILNAKIAKMSEMIAEKENELKELCNDIKGLRDGKKKLEMYIKKYSNAIAEEQKLLEEFAFIDVDEKPKRSSKRKTKVQRTETSVQTNVNKEQLDKQKDVEDVQPVVHNQEKVNDDLKYFNH</sequence>
<dbReference type="Proteomes" id="UP000284731">
    <property type="component" value="Unassembled WGS sequence"/>
</dbReference>
<accession>A0A412PI74</accession>
<dbReference type="EMBL" id="QRWX01000001">
    <property type="protein sequence ID" value="RGT57838.1"/>
    <property type="molecule type" value="Genomic_DNA"/>
</dbReference>
<feature type="region of interest" description="Disordered" evidence="2">
    <location>
        <begin position="70"/>
        <end position="125"/>
    </location>
</feature>
<dbReference type="AlphaFoldDB" id="A0A412PI74"/>
<evidence type="ECO:0000313" key="4">
    <source>
        <dbReference type="Proteomes" id="UP000284731"/>
    </source>
</evidence>
<name>A0A412PI74_9FIRM</name>
<comment type="caution">
    <text evidence="3">The sequence shown here is derived from an EMBL/GenBank/DDBJ whole genome shotgun (WGS) entry which is preliminary data.</text>
</comment>
<feature type="compositionally biased region" description="Basic and acidic residues" evidence="2">
    <location>
        <begin position="112"/>
        <end position="125"/>
    </location>
</feature>
<reference evidence="3 4" key="1">
    <citation type="submission" date="2018-08" db="EMBL/GenBank/DDBJ databases">
        <title>A genome reference for cultivated species of the human gut microbiota.</title>
        <authorList>
            <person name="Zou Y."/>
            <person name="Xue W."/>
            <person name="Luo G."/>
        </authorList>
    </citation>
    <scope>NUCLEOTIDE SEQUENCE [LARGE SCALE GENOMIC DNA]</scope>
    <source>
        <strain evidence="3 4">AF18-46</strain>
    </source>
</reference>
<feature type="compositionally biased region" description="Polar residues" evidence="2">
    <location>
        <begin position="84"/>
        <end position="94"/>
    </location>
</feature>
<dbReference type="RefSeq" id="WP_118764276.1">
    <property type="nucleotide sequence ID" value="NZ_CABJCF010000001.1"/>
</dbReference>
<evidence type="ECO:0000313" key="3">
    <source>
        <dbReference type="EMBL" id="RGT57838.1"/>
    </source>
</evidence>